<name>A0A915Q7J1_9BILA</name>
<reference evidence="2" key="1">
    <citation type="submission" date="2022-11" db="UniProtKB">
        <authorList>
            <consortium name="WormBaseParasite"/>
        </authorList>
    </citation>
    <scope>IDENTIFICATION</scope>
</reference>
<proteinExistence type="predicted"/>
<evidence type="ECO:0000313" key="1">
    <source>
        <dbReference type="Proteomes" id="UP000887581"/>
    </source>
</evidence>
<sequence length="80" mass="8790">MNKIAENDVTVTVVEWSKCAQLRKDSHERLITISVISIGAVQGTGCGVRDARCGCGVRGWEMGRGGREETERQVGREENI</sequence>
<keyword evidence="1" id="KW-1185">Reference proteome</keyword>
<dbReference type="AlphaFoldDB" id="A0A915Q7J1"/>
<organism evidence="1 2">
    <name type="scientific">Setaria digitata</name>
    <dbReference type="NCBI Taxonomy" id="48799"/>
    <lineage>
        <taxon>Eukaryota</taxon>
        <taxon>Metazoa</taxon>
        <taxon>Ecdysozoa</taxon>
        <taxon>Nematoda</taxon>
        <taxon>Chromadorea</taxon>
        <taxon>Rhabditida</taxon>
        <taxon>Spirurina</taxon>
        <taxon>Spiruromorpha</taxon>
        <taxon>Filarioidea</taxon>
        <taxon>Setariidae</taxon>
        <taxon>Setaria</taxon>
    </lineage>
</organism>
<accession>A0A915Q7J1</accession>
<dbReference type="WBParaSite" id="sdigi.contig81.g3861.t1">
    <property type="protein sequence ID" value="sdigi.contig81.g3861.t1"/>
    <property type="gene ID" value="sdigi.contig81.g3861"/>
</dbReference>
<protein>
    <submittedName>
        <fullName evidence="2">Uncharacterized protein</fullName>
    </submittedName>
</protein>
<evidence type="ECO:0000313" key="2">
    <source>
        <dbReference type="WBParaSite" id="sdigi.contig81.g3861.t1"/>
    </source>
</evidence>
<dbReference type="Proteomes" id="UP000887581">
    <property type="component" value="Unplaced"/>
</dbReference>